<organism evidence="2 3">
    <name type="scientific">Papio anubis</name>
    <name type="common">Olive baboon</name>
    <dbReference type="NCBI Taxonomy" id="9555"/>
    <lineage>
        <taxon>Eukaryota</taxon>
        <taxon>Metazoa</taxon>
        <taxon>Chordata</taxon>
        <taxon>Craniata</taxon>
        <taxon>Vertebrata</taxon>
        <taxon>Euteleostomi</taxon>
        <taxon>Mammalia</taxon>
        <taxon>Eutheria</taxon>
        <taxon>Euarchontoglires</taxon>
        <taxon>Primates</taxon>
        <taxon>Haplorrhini</taxon>
        <taxon>Catarrhini</taxon>
        <taxon>Cercopithecidae</taxon>
        <taxon>Cercopithecinae</taxon>
        <taxon>Papio</taxon>
    </lineage>
</organism>
<dbReference type="GO" id="GO:0007283">
    <property type="term" value="P:spermatogenesis"/>
    <property type="evidence" value="ECO:0007669"/>
    <property type="project" value="TreeGrafter"/>
</dbReference>
<dbReference type="Pfam" id="PF17722">
    <property type="entry name" value="IFTAP"/>
    <property type="match status" value="1"/>
</dbReference>
<evidence type="ECO:0000313" key="2">
    <source>
        <dbReference type="Ensembl" id="ENSPANP00000054630.1"/>
    </source>
</evidence>
<dbReference type="GO" id="GO:0097731">
    <property type="term" value="C:9+0 non-motile cilium"/>
    <property type="evidence" value="ECO:0007669"/>
    <property type="project" value="TreeGrafter"/>
</dbReference>
<keyword evidence="3" id="KW-1185">Reference proteome</keyword>
<evidence type="ECO:0000313" key="3">
    <source>
        <dbReference type="Proteomes" id="UP000028761"/>
    </source>
</evidence>
<evidence type="ECO:0000256" key="1">
    <source>
        <dbReference type="SAM" id="MobiDB-lite"/>
    </source>
</evidence>
<dbReference type="GO" id="GO:0007340">
    <property type="term" value="P:acrosome reaction"/>
    <property type="evidence" value="ECO:0007669"/>
    <property type="project" value="TreeGrafter"/>
</dbReference>
<name>A0A8I5NW08_PAPAN</name>
<dbReference type="PANTHER" id="PTHR35543:SF1">
    <property type="entry name" value="INTRAFLAGELLAR TRANSPORT-ASSOCIATED PROTEIN"/>
    <property type="match status" value="1"/>
</dbReference>
<proteinExistence type="predicted"/>
<dbReference type="AlphaFoldDB" id="A0A8I5NW08"/>
<dbReference type="GeneTree" id="ENSGT00390000013149"/>
<reference evidence="2" key="2">
    <citation type="submission" date="2025-08" db="UniProtKB">
        <authorList>
            <consortium name="Ensembl"/>
        </authorList>
    </citation>
    <scope>IDENTIFICATION</scope>
</reference>
<dbReference type="InterPro" id="IPR040028">
    <property type="entry name" value="IFTAP"/>
</dbReference>
<dbReference type="PANTHER" id="PTHR35543">
    <property type="entry name" value="PROTEIN C11ORF74"/>
    <property type="match status" value="1"/>
</dbReference>
<reference evidence="2 3" key="1">
    <citation type="submission" date="2012-03" db="EMBL/GenBank/DDBJ databases">
        <title>Whole Genome Assembly of Papio anubis.</title>
        <authorList>
            <person name="Liu Y.L."/>
            <person name="Abraham K.A."/>
            <person name="Akbar H.A."/>
            <person name="Ali S.A."/>
            <person name="Anosike U.A."/>
            <person name="Aqrawi P.A."/>
            <person name="Arias F.A."/>
            <person name="Attaway T.A."/>
            <person name="Awwad R.A."/>
            <person name="Babu C.B."/>
            <person name="Bandaranaike D.B."/>
            <person name="Battles P.B."/>
            <person name="Bell A.B."/>
            <person name="Beltran B.B."/>
            <person name="Berhane-Mersha D.B."/>
            <person name="Bess C.B."/>
            <person name="Bickham C.B."/>
            <person name="Bolden T.B."/>
            <person name="Carter K.C."/>
            <person name="Chau D.C."/>
            <person name="Chavez A.C."/>
            <person name="Clerc-Blankenburg K.C."/>
            <person name="Coyle M.C."/>
            <person name="Dao M.D."/>
            <person name="Davila M.L.D."/>
            <person name="Davy-Carroll L.D."/>
            <person name="Denson S.D."/>
            <person name="Dinh H.D."/>
            <person name="Fernandez S.F."/>
            <person name="Fernando P.F."/>
            <person name="Forbes L.F."/>
            <person name="Francis C.F."/>
            <person name="Francisco L.F."/>
            <person name="Fu Q.F."/>
            <person name="Garcia-Iii R.G."/>
            <person name="Garrett T.G."/>
            <person name="Gross S.G."/>
            <person name="Gubbala S.G."/>
            <person name="Hirani K.H."/>
            <person name="Hogues M.H."/>
            <person name="Hollins B.H."/>
            <person name="Jackson L.J."/>
            <person name="Javaid M.J."/>
            <person name="Jhangiani S.J."/>
            <person name="Johnson A.J."/>
            <person name="Johnson B.J."/>
            <person name="Jones J.J."/>
            <person name="Joshi V.J."/>
            <person name="Kalu J.K."/>
            <person name="Khan N.K."/>
            <person name="Korchina V.K."/>
            <person name="Kovar C.K."/>
            <person name="Lago L.L."/>
            <person name="Lara F.L."/>
            <person name="Le T.-K.L."/>
            <person name="Lee S.L."/>
            <person name="Legall-Iii F.L."/>
            <person name="Lemon S.L."/>
            <person name="Liu J.L."/>
            <person name="Liu Y.-S.L."/>
            <person name="Liyanage D.L."/>
            <person name="Lopez J.L."/>
            <person name="Lorensuhewa L.L."/>
            <person name="Mata R.M."/>
            <person name="Mathew T.M."/>
            <person name="Mercado C.M."/>
            <person name="Mercado I.M."/>
            <person name="Morales K.M."/>
            <person name="Morgan M.M."/>
            <person name="Munidasa M.M."/>
            <person name="Ngo D.N."/>
            <person name="Nguyen L.N."/>
            <person name="Nguyen T.N."/>
            <person name="Nguyen N.N."/>
            <person name="Obregon M.O."/>
            <person name="Okwuonu G.O."/>
            <person name="Ongeri F.O."/>
            <person name="Onwere C.O."/>
            <person name="Osifeso I.O."/>
            <person name="Parra A.P."/>
            <person name="Patil S.P."/>
            <person name="Perez A.P."/>
            <person name="Perez Y.P."/>
            <person name="Pham C.P."/>
            <person name="Pu L.-L.P."/>
            <person name="Puazo M.P."/>
            <person name="Quiroz J.Q."/>
            <person name="Rouhana J.R."/>
            <person name="Ruiz M.R."/>
            <person name="Ruiz S.-J.R."/>
            <person name="Saada N.S."/>
            <person name="Santibanez J.S."/>
            <person name="Scheel M.S."/>
            <person name="Schneider B.S."/>
            <person name="Simmons D.S."/>
            <person name="Sisson I.S."/>
            <person name="Tang L.-Y.T."/>
            <person name="Thornton R.T."/>
            <person name="Tisius J.T."/>
            <person name="Toledanes G.T."/>
            <person name="Trejos Z.T."/>
            <person name="Usmani K.U."/>
            <person name="Varghese R.V."/>
            <person name="Vattathil S.V."/>
            <person name="Vee V.V."/>
            <person name="Walker D.W."/>
            <person name="Weissenberger G.W."/>
            <person name="White C.W."/>
            <person name="Williams A.W."/>
            <person name="Woodworth J.W."/>
            <person name="Wright R.W."/>
            <person name="Zhu Y.Z."/>
            <person name="Han Y.H."/>
            <person name="Newsham I.N."/>
            <person name="Nazareth L.N."/>
            <person name="Worley K.W."/>
            <person name="Muzny D.M."/>
            <person name="Rogers J.R."/>
            <person name="Gibbs R.G."/>
        </authorList>
    </citation>
    <scope>NUCLEOTIDE SEQUENCE [LARGE SCALE GENOMIC DNA]</scope>
</reference>
<dbReference type="GO" id="GO:0005829">
    <property type="term" value="C:cytosol"/>
    <property type="evidence" value="ECO:0007669"/>
    <property type="project" value="TreeGrafter"/>
</dbReference>
<feature type="region of interest" description="Disordered" evidence="1">
    <location>
        <begin position="143"/>
        <end position="163"/>
    </location>
</feature>
<dbReference type="Proteomes" id="UP000028761">
    <property type="component" value="Chromosome 12"/>
</dbReference>
<accession>A0A8I5NW08</accession>
<gene>
    <name evidence="2" type="primary">IFTAP</name>
</gene>
<protein>
    <submittedName>
        <fullName evidence="2">Intraflagellar transport associated protein</fullName>
    </submittedName>
</protein>
<sequence>MNEDQLIKEVLDKFLNCHEQTNDEEFLNTFAHRSQEDLVSERGVFGTDSSENIFTSAKVTHKNEANNCHLRNKTIFLRTSSQCLEEQVNNFLDLEDLDMDEEIKPQMSEDLLLLPGEVEQAASTSIPPCIPSVAQPPTCEVKPKPAVKRMDKQTEEATPCPRMGEPRNHLNHIQIEALKKNHCIRCLWKNGFLSPLGLRGWCLGLVEDVALENESQLVSEEASVPEKYFMPFFKFLVIMSSCF</sequence>
<dbReference type="GO" id="GO:0120160">
    <property type="term" value="F:intraciliary transport particle A binding"/>
    <property type="evidence" value="ECO:0007669"/>
    <property type="project" value="Ensembl"/>
</dbReference>
<reference evidence="2" key="3">
    <citation type="submission" date="2025-09" db="UniProtKB">
        <authorList>
            <consortium name="Ensembl"/>
        </authorList>
    </citation>
    <scope>IDENTIFICATION</scope>
</reference>
<dbReference type="Ensembl" id="ENSPANT00000070723.1">
    <property type="protein sequence ID" value="ENSPANP00000054630.1"/>
    <property type="gene ID" value="ENSPANG00000016654.3"/>
</dbReference>